<dbReference type="Pfam" id="PF22486">
    <property type="entry name" value="MATH_2"/>
    <property type="match status" value="2"/>
</dbReference>
<dbReference type="Gene3D" id="2.60.210.10">
    <property type="entry name" value="Apoptosis, Tumor Necrosis Factor Receptor Associated Protein 2, Chain A"/>
    <property type="match status" value="2"/>
</dbReference>
<evidence type="ECO:0000313" key="3">
    <source>
        <dbReference type="Proteomes" id="UP001291623"/>
    </source>
</evidence>
<dbReference type="InterPro" id="IPR002083">
    <property type="entry name" value="MATH/TRAF_dom"/>
</dbReference>
<dbReference type="EMBL" id="JAVYJV010000022">
    <property type="protein sequence ID" value="KAK4341312.1"/>
    <property type="molecule type" value="Genomic_DNA"/>
</dbReference>
<organism evidence="2 3">
    <name type="scientific">Anisodus tanguticus</name>
    <dbReference type="NCBI Taxonomy" id="243964"/>
    <lineage>
        <taxon>Eukaryota</taxon>
        <taxon>Viridiplantae</taxon>
        <taxon>Streptophyta</taxon>
        <taxon>Embryophyta</taxon>
        <taxon>Tracheophyta</taxon>
        <taxon>Spermatophyta</taxon>
        <taxon>Magnoliopsida</taxon>
        <taxon>eudicotyledons</taxon>
        <taxon>Gunneridae</taxon>
        <taxon>Pentapetalae</taxon>
        <taxon>asterids</taxon>
        <taxon>lamiids</taxon>
        <taxon>Solanales</taxon>
        <taxon>Solanaceae</taxon>
        <taxon>Solanoideae</taxon>
        <taxon>Hyoscyameae</taxon>
        <taxon>Anisodus</taxon>
    </lineage>
</organism>
<dbReference type="SUPFAM" id="SSF49599">
    <property type="entry name" value="TRAF domain-like"/>
    <property type="match status" value="2"/>
</dbReference>
<comment type="caution">
    <text evidence="2">The sequence shown here is derived from an EMBL/GenBank/DDBJ whole genome shotgun (WGS) entry which is preliminary data.</text>
</comment>
<feature type="domain" description="MATH" evidence="1">
    <location>
        <begin position="1"/>
        <end position="110"/>
    </location>
</feature>
<dbReference type="PANTHER" id="PTHR46162">
    <property type="entry name" value="TRAF-LIKE FAMILY PROTEIN"/>
    <property type="match status" value="1"/>
</dbReference>
<keyword evidence="3" id="KW-1185">Reference proteome</keyword>
<dbReference type="PROSITE" id="PS50144">
    <property type="entry name" value="MATH"/>
    <property type="match status" value="2"/>
</dbReference>
<dbReference type="AlphaFoldDB" id="A0AAE1R0A6"/>
<protein>
    <recommendedName>
        <fullName evidence="1">MATH domain-containing protein</fullName>
    </recommendedName>
</protein>
<dbReference type="PANTHER" id="PTHR46162:SF20">
    <property type="entry name" value="UBIQUITIN CARBOXYL-TERMINAL HYDROLASE 7-LIKE ISOFORM X1"/>
    <property type="match status" value="1"/>
</dbReference>
<evidence type="ECO:0000313" key="2">
    <source>
        <dbReference type="EMBL" id="KAK4341312.1"/>
    </source>
</evidence>
<dbReference type="Proteomes" id="UP001291623">
    <property type="component" value="Unassembled WGS sequence"/>
</dbReference>
<accession>A0AAE1R0A6</accession>
<feature type="domain" description="MATH" evidence="1">
    <location>
        <begin position="131"/>
        <end position="258"/>
    </location>
</feature>
<sequence>MNLTVKCILDRKMIIYPDGDESVDGRDHISVYLAIAETSSLQAGWEVNATISFLIFDQIHDKYFVMRGMTQHFHNIKIECGFSECISHETFREPSNGYLINDKCVFGVDVSVIKNQGFGERVSLFNEFNSYYKHEWMISEFSKLENTVRSEEFTVGDYKWKLCLYPTGDGSQNGQSISIFLESVDAKGFDFRKRVLAIFCITVKDQISGAHSKSIDYLDWFSAAVDNWGWSAFMPLHVFNNSNKGYLVEDCCIVEAHVSVIGEVNGLA</sequence>
<reference evidence="2" key="1">
    <citation type="submission" date="2023-12" db="EMBL/GenBank/DDBJ databases">
        <title>Genome assembly of Anisodus tanguticus.</title>
        <authorList>
            <person name="Wang Y.-J."/>
        </authorList>
    </citation>
    <scope>NUCLEOTIDE SEQUENCE</scope>
    <source>
        <strain evidence="2">KB-2021</strain>
        <tissue evidence="2">Leaf</tissue>
    </source>
</reference>
<proteinExistence type="predicted"/>
<gene>
    <name evidence="2" type="ORF">RND71_039813</name>
</gene>
<name>A0AAE1R0A6_9SOLA</name>
<evidence type="ECO:0000259" key="1">
    <source>
        <dbReference type="PROSITE" id="PS50144"/>
    </source>
</evidence>
<dbReference type="CDD" id="cd00121">
    <property type="entry name" value="MATH"/>
    <property type="match status" value="2"/>
</dbReference>
<dbReference type="InterPro" id="IPR008974">
    <property type="entry name" value="TRAF-like"/>
</dbReference>